<sequence>MNKGTEKKKSSLSYLPSASPTKDSPAKSSSSETRGSLLKTKPVSPDRYPDKPEKSEYHHDGNDKSKRNGDYSQAPEGYHEPFWAKSAGHARGRPTQHEFNHAAIELSMESHPPSHASRINQDTPKLRPSAHAPGGVYYGDMLAGVSGGDERALDMELDIYGTGNRIFSNEAGGSCFHPEIWFIRLSGKPYHIIPSIGDALFAHNQEGNIPGGGLQEPDTVKPFYQYTLLLYFHALIVPLQARTGARPTFDRGGI</sequence>
<keyword evidence="3" id="KW-1185">Reference proteome</keyword>
<protein>
    <submittedName>
        <fullName evidence="2">Uncharacterized protein</fullName>
    </submittedName>
</protein>
<evidence type="ECO:0000313" key="3">
    <source>
        <dbReference type="Proteomes" id="UP001556367"/>
    </source>
</evidence>
<accession>A0ABR3JWC3</accession>
<name>A0ABR3JWC3_9AGAR</name>
<evidence type="ECO:0000256" key="1">
    <source>
        <dbReference type="SAM" id="MobiDB-lite"/>
    </source>
</evidence>
<dbReference type="Proteomes" id="UP001556367">
    <property type="component" value="Unassembled WGS sequence"/>
</dbReference>
<feature type="compositionally biased region" description="Polar residues" evidence="1">
    <location>
        <begin position="11"/>
        <end position="34"/>
    </location>
</feature>
<comment type="caution">
    <text evidence="2">The sequence shown here is derived from an EMBL/GenBank/DDBJ whole genome shotgun (WGS) entry which is preliminary data.</text>
</comment>
<feature type="compositionally biased region" description="Basic and acidic residues" evidence="1">
    <location>
        <begin position="47"/>
        <end position="69"/>
    </location>
</feature>
<gene>
    <name evidence="2" type="ORF">HGRIS_014651</name>
</gene>
<reference evidence="3" key="1">
    <citation type="submission" date="2024-06" db="EMBL/GenBank/DDBJ databases">
        <title>Multi-omics analyses provide insights into the biosynthesis of the anticancer antibiotic pleurotin in Hohenbuehelia grisea.</title>
        <authorList>
            <person name="Weaver J.A."/>
            <person name="Alberti F."/>
        </authorList>
    </citation>
    <scope>NUCLEOTIDE SEQUENCE [LARGE SCALE GENOMIC DNA]</scope>
    <source>
        <strain evidence="3">T-177</strain>
    </source>
</reference>
<dbReference type="EMBL" id="JASNQZ010000003">
    <property type="protein sequence ID" value="KAL0959402.1"/>
    <property type="molecule type" value="Genomic_DNA"/>
</dbReference>
<evidence type="ECO:0000313" key="2">
    <source>
        <dbReference type="EMBL" id="KAL0959402.1"/>
    </source>
</evidence>
<proteinExistence type="predicted"/>
<feature type="region of interest" description="Disordered" evidence="1">
    <location>
        <begin position="1"/>
        <end position="78"/>
    </location>
</feature>
<organism evidence="2 3">
    <name type="scientific">Hohenbuehelia grisea</name>
    <dbReference type="NCBI Taxonomy" id="104357"/>
    <lineage>
        <taxon>Eukaryota</taxon>
        <taxon>Fungi</taxon>
        <taxon>Dikarya</taxon>
        <taxon>Basidiomycota</taxon>
        <taxon>Agaricomycotina</taxon>
        <taxon>Agaricomycetes</taxon>
        <taxon>Agaricomycetidae</taxon>
        <taxon>Agaricales</taxon>
        <taxon>Pleurotineae</taxon>
        <taxon>Pleurotaceae</taxon>
        <taxon>Hohenbuehelia</taxon>
    </lineage>
</organism>